<evidence type="ECO:0000313" key="1">
    <source>
        <dbReference type="EMBL" id="TKY91664.1"/>
    </source>
</evidence>
<proteinExistence type="predicted"/>
<evidence type="ECO:0000313" key="2">
    <source>
        <dbReference type="Proteomes" id="UP000315423"/>
    </source>
</evidence>
<dbReference type="Proteomes" id="UP000315423">
    <property type="component" value="Unassembled WGS sequence"/>
</dbReference>
<sequence length="307" mass="32560">EAETLCGISIHDWQDAKQAAKHIVDCGANAVIITGGHLDGSDLLFDGADHSLIKGSLIKGGTHGAGCTYSAALSVFLAKGESLNKAAYNAKSFVTNAIMHSRPVGQGVGPVNSIKSTLQDAYRYKALQDVTKAFAILGSSDDIHILIPEVGCNIVSALPYAAGVDEVCAIQGRIVRLNALAHSVGCPAFGASSHVARIVLAAMQYDSQLKSAINIKYSEKILQVILSMGFTIASFDREHEPSGTGTMEWGTAHAIKTYIQLHNKIPEIIYDRGAVGKEPMIRLLSYSAEDAANRAVKIAKALKKSSK</sequence>
<organism evidence="1 2">
    <name type="scientific">Candidatus Methanomarinus sp</name>
    <dbReference type="NCBI Taxonomy" id="3386244"/>
    <lineage>
        <taxon>Archaea</taxon>
        <taxon>Methanobacteriati</taxon>
        <taxon>Methanobacteriota</taxon>
        <taxon>Stenosarchaea group</taxon>
        <taxon>Methanomicrobia</taxon>
        <taxon>Methanosarcinales</taxon>
        <taxon>ANME-2 cluster</taxon>
        <taxon>Candidatus Methanocomedenaceae</taxon>
        <taxon>Candidatus Methanomarinus</taxon>
    </lineage>
</organism>
<name>A0AC61SAH2_9EURY</name>
<dbReference type="EMBL" id="QYBA01000153">
    <property type="protein sequence ID" value="TKY91664.1"/>
    <property type="molecule type" value="Genomic_DNA"/>
</dbReference>
<gene>
    <name evidence="1" type="ORF">C5S46_04680</name>
</gene>
<reference evidence="1" key="1">
    <citation type="submission" date="2018-09" db="EMBL/GenBank/DDBJ databases">
        <title>A genomic encyclopedia of anaerobic methanotrophic archaea.</title>
        <authorList>
            <person name="Skennerton C.T."/>
            <person name="Chadwick G.L."/>
            <person name="Laso-Perez R."/>
            <person name="Leu A.O."/>
            <person name="Speth D.R."/>
            <person name="Yu H."/>
            <person name="Morgan-Lang C."/>
            <person name="Hatzenpichler R."/>
            <person name="Goudeau D."/>
            <person name="Malmstrom R."/>
            <person name="Woyke T."/>
            <person name="Hallam S."/>
            <person name="Tyson G.W."/>
            <person name="Wegener G."/>
            <person name="Boetius A."/>
            <person name="Orphan V.J."/>
        </authorList>
    </citation>
    <scope>NUCLEOTIDE SEQUENCE</scope>
    <source>
        <strain evidence="1">CONS3730D10UFb2</strain>
    </source>
</reference>
<keyword evidence="1" id="KW-0808">Transferase</keyword>
<comment type="caution">
    <text evidence="1">The sequence shown here is derived from an EMBL/GenBank/DDBJ whole genome shotgun (WGS) entry which is preliminary data.</text>
</comment>
<feature type="non-terminal residue" evidence="1">
    <location>
        <position position="1"/>
    </location>
</feature>
<keyword evidence="1" id="KW-0418">Kinase</keyword>
<protein>
    <submittedName>
        <fullName evidence="1">Bifunctional hydroxymethylpyrimidine kinase/phosphomethylpyrimidine kinase</fullName>
    </submittedName>
</protein>
<accession>A0AC61SAH2</accession>